<dbReference type="InterPro" id="IPR036112">
    <property type="entry name" value="ComA_synth_sf"/>
</dbReference>
<dbReference type="InterPro" id="IPR013785">
    <property type="entry name" value="Aldolase_TIM"/>
</dbReference>
<dbReference type="PANTHER" id="PTHR48413:SF1">
    <property type="entry name" value="PROTEIN HEAT-STRESS-ASSOCIATED 32"/>
    <property type="match status" value="1"/>
</dbReference>
<name>A0A975GDT4_9BACT</name>
<dbReference type="AlphaFoldDB" id="A0A975GDT4"/>
<comment type="similarity">
    <text evidence="1">Belongs to the phosphosulfolactate synthase family.</text>
</comment>
<reference evidence="2" key="1">
    <citation type="submission" date="2019-11" db="EMBL/GenBank/DDBJ databases">
        <authorList>
            <person name="Kojima H."/>
        </authorList>
    </citation>
    <scope>NUCLEOTIDE SEQUENCE</scope>
    <source>
        <strain evidence="2">H1576</strain>
    </source>
</reference>
<dbReference type="Gene3D" id="3.20.20.70">
    <property type="entry name" value="Aldolase class I"/>
    <property type="match status" value="1"/>
</dbReference>
<dbReference type="Pfam" id="PF02679">
    <property type="entry name" value="ComA"/>
    <property type="match status" value="1"/>
</dbReference>
<gene>
    <name evidence="2" type="ORF">GJV85_03615</name>
</gene>
<accession>A0A975GDT4</accession>
<dbReference type="SUPFAM" id="SSF102110">
    <property type="entry name" value="(2r)-phospho-3-sulfolactate synthase ComA"/>
    <property type="match status" value="1"/>
</dbReference>
<evidence type="ECO:0000313" key="2">
    <source>
        <dbReference type="EMBL" id="QSZ43056.1"/>
    </source>
</evidence>
<keyword evidence="3" id="KW-1185">Reference proteome</keyword>
<dbReference type="Proteomes" id="UP000671852">
    <property type="component" value="Chromosome"/>
</dbReference>
<dbReference type="EMBL" id="CP046072">
    <property type="protein sequence ID" value="QSZ43056.1"/>
    <property type="molecule type" value="Genomic_DNA"/>
</dbReference>
<proteinExistence type="inferred from homology"/>
<dbReference type="PANTHER" id="PTHR48413">
    <property type="match status" value="1"/>
</dbReference>
<protein>
    <submittedName>
        <fullName evidence="2">Phosphosulfolactate synthase</fullName>
    </submittedName>
</protein>
<organism evidence="2 3">
    <name type="scientific">Sulfurimonas aquatica</name>
    <dbReference type="NCBI Taxonomy" id="2672570"/>
    <lineage>
        <taxon>Bacteria</taxon>
        <taxon>Pseudomonadati</taxon>
        <taxon>Campylobacterota</taxon>
        <taxon>Epsilonproteobacteria</taxon>
        <taxon>Campylobacterales</taxon>
        <taxon>Sulfurimonadaceae</taxon>
        <taxon>Sulfurimonas</taxon>
    </lineage>
</organism>
<reference evidence="2" key="2">
    <citation type="submission" date="2021-04" db="EMBL/GenBank/DDBJ databases">
        <title>Isolation and characterization of a novel species of the genus Sulfurimonas.</title>
        <authorList>
            <person name="Fukui M."/>
        </authorList>
    </citation>
    <scope>NUCLEOTIDE SEQUENCE</scope>
    <source>
        <strain evidence="2">H1576</strain>
    </source>
</reference>
<evidence type="ECO:0000313" key="3">
    <source>
        <dbReference type="Proteomes" id="UP000671852"/>
    </source>
</evidence>
<dbReference type="InterPro" id="IPR003830">
    <property type="entry name" value="ComA_synth"/>
</dbReference>
<sequence length="231" mass="26613">MIIDTGYSTSYFKDLIESFNEHIDFVKFGWGTCLVSPNIDKKIEILKLFNIDYFFGGTLFEYFYSKNQLNEFVNYCNIKNCKYIEVSNGTIDLSNTEKASIVSDLKNEFNVFSEVGYKDNLRSTRFDAEQWINYIKQDIDAGATKVIIETRESGKGGICNTDGSIKEDVFEKILASDIDLDKIIFEAPTKFLQQYFINNTHTNVNLGNIDFNDIISLETLRHGLRSDTFFK</sequence>
<evidence type="ECO:0000256" key="1">
    <source>
        <dbReference type="ARBA" id="ARBA00010424"/>
    </source>
</evidence>
<dbReference type="KEGG" id="saqt:GJV85_03615"/>